<organism evidence="5 6">
    <name type="scientific">Coprinopsis marcescibilis</name>
    <name type="common">Agaric fungus</name>
    <name type="synonym">Psathyrella marcescibilis</name>
    <dbReference type="NCBI Taxonomy" id="230819"/>
    <lineage>
        <taxon>Eukaryota</taxon>
        <taxon>Fungi</taxon>
        <taxon>Dikarya</taxon>
        <taxon>Basidiomycota</taxon>
        <taxon>Agaricomycotina</taxon>
        <taxon>Agaricomycetes</taxon>
        <taxon>Agaricomycetidae</taxon>
        <taxon>Agaricales</taxon>
        <taxon>Agaricineae</taxon>
        <taxon>Psathyrellaceae</taxon>
        <taxon>Coprinopsis</taxon>
    </lineage>
</organism>
<feature type="transmembrane region" description="Helical" evidence="3">
    <location>
        <begin position="303"/>
        <end position="321"/>
    </location>
</feature>
<dbReference type="GO" id="GO:0061630">
    <property type="term" value="F:ubiquitin protein ligase activity"/>
    <property type="evidence" value="ECO:0007669"/>
    <property type="project" value="TreeGrafter"/>
</dbReference>
<proteinExistence type="predicted"/>
<dbReference type="PROSITE" id="PS50089">
    <property type="entry name" value="ZF_RING_2"/>
    <property type="match status" value="1"/>
</dbReference>
<dbReference type="EMBL" id="ML210218">
    <property type="protein sequence ID" value="TFK23453.1"/>
    <property type="molecule type" value="Genomic_DNA"/>
</dbReference>
<feature type="domain" description="RING-type" evidence="4">
    <location>
        <begin position="789"/>
        <end position="832"/>
    </location>
</feature>
<dbReference type="Gene3D" id="3.30.40.10">
    <property type="entry name" value="Zinc/RING finger domain, C3HC4 (zinc finger)"/>
    <property type="match status" value="1"/>
</dbReference>
<feature type="transmembrane region" description="Helical" evidence="3">
    <location>
        <begin position="184"/>
        <end position="205"/>
    </location>
</feature>
<feature type="region of interest" description="Disordered" evidence="2">
    <location>
        <begin position="680"/>
        <end position="706"/>
    </location>
</feature>
<dbReference type="InterPro" id="IPR001841">
    <property type="entry name" value="Znf_RING"/>
</dbReference>
<reference evidence="5 6" key="1">
    <citation type="journal article" date="2019" name="Nat. Ecol. Evol.">
        <title>Megaphylogeny resolves global patterns of mushroom evolution.</title>
        <authorList>
            <person name="Varga T."/>
            <person name="Krizsan K."/>
            <person name="Foldi C."/>
            <person name="Dima B."/>
            <person name="Sanchez-Garcia M."/>
            <person name="Sanchez-Ramirez S."/>
            <person name="Szollosi G.J."/>
            <person name="Szarkandi J.G."/>
            <person name="Papp V."/>
            <person name="Albert L."/>
            <person name="Andreopoulos W."/>
            <person name="Angelini C."/>
            <person name="Antonin V."/>
            <person name="Barry K.W."/>
            <person name="Bougher N.L."/>
            <person name="Buchanan P."/>
            <person name="Buyck B."/>
            <person name="Bense V."/>
            <person name="Catcheside P."/>
            <person name="Chovatia M."/>
            <person name="Cooper J."/>
            <person name="Damon W."/>
            <person name="Desjardin D."/>
            <person name="Finy P."/>
            <person name="Geml J."/>
            <person name="Haridas S."/>
            <person name="Hughes K."/>
            <person name="Justo A."/>
            <person name="Karasinski D."/>
            <person name="Kautmanova I."/>
            <person name="Kiss B."/>
            <person name="Kocsube S."/>
            <person name="Kotiranta H."/>
            <person name="LaButti K.M."/>
            <person name="Lechner B.E."/>
            <person name="Liimatainen K."/>
            <person name="Lipzen A."/>
            <person name="Lukacs Z."/>
            <person name="Mihaltcheva S."/>
            <person name="Morgado L.N."/>
            <person name="Niskanen T."/>
            <person name="Noordeloos M.E."/>
            <person name="Ohm R.A."/>
            <person name="Ortiz-Santana B."/>
            <person name="Ovrebo C."/>
            <person name="Racz N."/>
            <person name="Riley R."/>
            <person name="Savchenko A."/>
            <person name="Shiryaev A."/>
            <person name="Soop K."/>
            <person name="Spirin V."/>
            <person name="Szebenyi C."/>
            <person name="Tomsovsky M."/>
            <person name="Tulloss R.E."/>
            <person name="Uehling J."/>
            <person name="Grigoriev I.V."/>
            <person name="Vagvolgyi C."/>
            <person name="Papp T."/>
            <person name="Martin F.M."/>
            <person name="Miettinen O."/>
            <person name="Hibbett D.S."/>
            <person name="Nagy L.G."/>
        </authorList>
    </citation>
    <scope>NUCLEOTIDE SEQUENCE [LARGE SCALE GENOMIC DNA]</scope>
    <source>
        <strain evidence="5 6">CBS 121175</strain>
    </source>
</reference>
<feature type="transmembrane region" description="Helical" evidence="3">
    <location>
        <begin position="108"/>
        <end position="127"/>
    </location>
</feature>
<evidence type="ECO:0000313" key="5">
    <source>
        <dbReference type="EMBL" id="TFK23453.1"/>
    </source>
</evidence>
<keyword evidence="3" id="KW-1133">Transmembrane helix</keyword>
<feature type="transmembrane region" description="Helical" evidence="3">
    <location>
        <begin position="382"/>
        <end position="405"/>
    </location>
</feature>
<dbReference type="PANTHER" id="PTHR22696:SF1">
    <property type="entry name" value="E3 UBIQUITIN-PROTEIN LIGASE RNF26"/>
    <property type="match status" value="1"/>
</dbReference>
<dbReference type="GO" id="GO:0006511">
    <property type="term" value="P:ubiquitin-dependent protein catabolic process"/>
    <property type="evidence" value="ECO:0007669"/>
    <property type="project" value="TreeGrafter"/>
</dbReference>
<dbReference type="STRING" id="230819.A0A5C3KUD5"/>
<keyword evidence="1" id="KW-0863">Zinc-finger</keyword>
<evidence type="ECO:0000256" key="1">
    <source>
        <dbReference type="PROSITE-ProRule" id="PRU00175"/>
    </source>
</evidence>
<accession>A0A5C3KUD5</accession>
<keyword evidence="6" id="KW-1185">Reference proteome</keyword>
<keyword evidence="1" id="KW-0862">Zinc</keyword>
<feature type="region of interest" description="Disordered" evidence="2">
    <location>
        <begin position="763"/>
        <end position="782"/>
    </location>
</feature>
<feature type="compositionally biased region" description="Acidic residues" evidence="2">
    <location>
        <begin position="639"/>
        <end position="649"/>
    </location>
</feature>
<keyword evidence="3" id="KW-0472">Membrane</keyword>
<sequence length="844" mass="94453">MEATSVVVAEVPTPSLHLSMPYNLTLNLNFTSFLSFLPSKLLSKSKIFTNFWRKWDEVVEMGMASERIAVDDLLAEWPTADTILEVATQATSLPADTSTPQPTYAGPWAFFTSGYMFGILVMAVILHRIQNIIIPSRIPHRRLRPGVTIGWQRRFSFIGRISSVVFPLDLTKTSTRLAIHLPTLYFLARMLLIWIVLILQTSGLYPEGTSFRWVNELSGWVQSKQMNEICWSTFCAVCASFSVEGFVKALDGVEAGFPIGGNMNPNTSPFNIVGYAFLLHLYSSPFTHSFRKDESSLSRPDKHAIITVAIPLLQLTIFHVLSISKRWSTHRLFPTALSSLLSLLHFHSALLAYYNRPVDPTAQSPKALAHTRLLTTYPILNYIPNIFETMLLLTILLTVVLNVVVQMVVRGRVERIFSGLGVSPVLHSEDDPHNPPLGGSTIRAFFENMPYEEDFGVLLLRIGTASLEATGLRGWSNEVAPIPAPMRRRRRDKNRRLSTATLTNQPEFGSVRVGRVAAAGVQAGFRLASNGVSTIRRRKQRLEATRGLENEVRSLDVGVGRVPGEGTGERSAWWKWMKEILRYAESVWAAAKGLVRLSWSWLLFVSRGRRSREIWDRKRTPGRRSRRAEDGSIGGGGESSDEDETTEDSAVEKDKAIYARFVRGESISDDEDDDAEFRFEEQHDDDQGMHDDSTTPDGATESEDPEQEAFALFSDLMRTGDGGRSVNGDLILAHLADGSSPLTRRRWNSLSISKFDMTRYSEDEYDEDDDDEHGDVAQPSAEDSGRSMCVICTSSARDIICWPCRCLAMCDSCREALASRSAPTKHSCPCCRQLIEGYSKIYIP</sequence>
<dbReference type="OrthoDB" id="66726at2759"/>
<keyword evidence="3" id="KW-0812">Transmembrane</keyword>
<dbReference type="GO" id="GO:0016567">
    <property type="term" value="P:protein ubiquitination"/>
    <property type="evidence" value="ECO:0007669"/>
    <property type="project" value="TreeGrafter"/>
</dbReference>
<dbReference type="PANTHER" id="PTHR22696">
    <property type="entry name" value="E3 UBIQUITIN-PROTEIN LIGASE RNF26"/>
    <property type="match status" value="1"/>
</dbReference>
<gene>
    <name evidence="5" type="ORF">FA15DRAFT_670473</name>
</gene>
<keyword evidence="1" id="KW-0479">Metal-binding</keyword>
<dbReference type="GO" id="GO:0008270">
    <property type="term" value="F:zinc ion binding"/>
    <property type="evidence" value="ECO:0007669"/>
    <property type="project" value="UniProtKB-KW"/>
</dbReference>
<evidence type="ECO:0000256" key="2">
    <source>
        <dbReference type="SAM" id="MobiDB-lite"/>
    </source>
</evidence>
<evidence type="ECO:0000259" key="4">
    <source>
        <dbReference type="PROSITE" id="PS50089"/>
    </source>
</evidence>
<feature type="compositionally biased region" description="Acidic residues" evidence="2">
    <location>
        <begin position="763"/>
        <end position="773"/>
    </location>
</feature>
<feature type="region of interest" description="Disordered" evidence="2">
    <location>
        <begin position="617"/>
        <end position="651"/>
    </location>
</feature>
<dbReference type="InterPro" id="IPR013083">
    <property type="entry name" value="Znf_RING/FYVE/PHD"/>
</dbReference>
<evidence type="ECO:0000256" key="3">
    <source>
        <dbReference type="SAM" id="Phobius"/>
    </source>
</evidence>
<feature type="compositionally biased region" description="Basic and acidic residues" evidence="2">
    <location>
        <begin position="680"/>
        <end position="693"/>
    </location>
</feature>
<protein>
    <recommendedName>
        <fullName evidence="4">RING-type domain-containing protein</fullName>
    </recommendedName>
</protein>
<dbReference type="AlphaFoldDB" id="A0A5C3KUD5"/>
<dbReference type="Pfam" id="PF13920">
    <property type="entry name" value="zf-C3HC4_3"/>
    <property type="match status" value="1"/>
</dbReference>
<evidence type="ECO:0000313" key="6">
    <source>
        <dbReference type="Proteomes" id="UP000307440"/>
    </source>
</evidence>
<name>A0A5C3KUD5_COPMA</name>
<dbReference type="Proteomes" id="UP000307440">
    <property type="component" value="Unassembled WGS sequence"/>
</dbReference>